<dbReference type="AlphaFoldDB" id="A0A6A4KNG3"/>
<dbReference type="EMBL" id="QEFC01006024">
    <property type="protein sequence ID" value="KAE9444737.1"/>
    <property type="molecule type" value="Genomic_DNA"/>
</dbReference>
<dbReference type="PANTHER" id="PTHR31672:SF13">
    <property type="entry name" value="F-BOX PROTEIN CPR30-LIKE"/>
    <property type="match status" value="1"/>
</dbReference>
<feature type="domain" description="F-box" evidence="2">
    <location>
        <begin position="31"/>
        <end position="69"/>
    </location>
</feature>
<evidence type="ECO:0000256" key="1">
    <source>
        <dbReference type="SAM" id="MobiDB-lite"/>
    </source>
</evidence>
<name>A0A6A4KNG3_9ERIC</name>
<evidence type="ECO:0000259" key="2">
    <source>
        <dbReference type="PROSITE" id="PS50181"/>
    </source>
</evidence>
<feature type="non-terminal residue" evidence="3">
    <location>
        <position position="1"/>
    </location>
</feature>
<dbReference type="InterPro" id="IPR001810">
    <property type="entry name" value="F-box_dom"/>
</dbReference>
<dbReference type="PROSITE" id="PS50181">
    <property type="entry name" value="FBOX"/>
    <property type="match status" value="1"/>
</dbReference>
<dbReference type="InterPro" id="IPR036047">
    <property type="entry name" value="F-box-like_dom_sf"/>
</dbReference>
<feature type="region of interest" description="Disordered" evidence="1">
    <location>
        <begin position="1"/>
        <end position="21"/>
    </location>
</feature>
<dbReference type="Pfam" id="PF12937">
    <property type="entry name" value="F-box-like"/>
    <property type="match status" value="1"/>
</dbReference>
<dbReference type="CDD" id="cd22157">
    <property type="entry name" value="F-box_AtFBW1-like"/>
    <property type="match status" value="1"/>
</dbReference>
<evidence type="ECO:0000313" key="3">
    <source>
        <dbReference type="EMBL" id="KAE9444737.1"/>
    </source>
</evidence>
<gene>
    <name evidence="3" type="ORF">C3L33_23365</name>
</gene>
<proteinExistence type="predicted"/>
<protein>
    <recommendedName>
        <fullName evidence="2">F-box domain-containing protein</fullName>
    </recommendedName>
</protein>
<organism evidence="3">
    <name type="scientific">Rhododendron williamsianum</name>
    <dbReference type="NCBI Taxonomy" id="262921"/>
    <lineage>
        <taxon>Eukaryota</taxon>
        <taxon>Viridiplantae</taxon>
        <taxon>Streptophyta</taxon>
        <taxon>Embryophyta</taxon>
        <taxon>Tracheophyta</taxon>
        <taxon>Spermatophyta</taxon>
        <taxon>Magnoliopsida</taxon>
        <taxon>eudicotyledons</taxon>
        <taxon>Gunneridae</taxon>
        <taxon>Pentapetalae</taxon>
        <taxon>asterids</taxon>
        <taxon>Ericales</taxon>
        <taxon>Ericaceae</taxon>
        <taxon>Ericoideae</taxon>
        <taxon>Rhodoreae</taxon>
        <taxon>Rhododendron</taxon>
    </lineage>
</organism>
<dbReference type="SUPFAM" id="SSF81383">
    <property type="entry name" value="F-box domain"/>
    <property type="match status" value="1"/>
</dbReference>
<dbReference type="PANTHER" id="PTHR31672">
    <property type="entry name" value="BNACNNG10540D PROTEIN"/>
    <property type="match status" value="1"/>
</dbReference>
<dbReference type="Gene3D" id="1.20.1280.50">
    <property type="match status" value="1"/>
</dbReference>
<dbReference type="SMART" id="SM00256">
    <property type="entry name" value="FBOX"/>
    <property type="match status" value="1"/>
</dbReference>
<sequence>MAKRGVNKKSCSGPSPPPPRNRRANIAAAAATTISELPNDVIFDILVRIPDIKSVIRCKQVCKKWRNLILQPCFAKSQSSRGFLPPSLIFYSLPDVFANSAHFSILELDDDLDRLGRQNATITFRSGIYMPHERYKRLLKCNGLVYGKPVQIKGGIPSIVLCNPGAGASFKDFLDKGENSWPARYNITGPTIRTNESNVQPANSVQPQLEESVGSTSMLPQLQGLDDIEDIFRNLTEVDTYLFYL</sequence>
<reference evidence="3" key="1">
    <citation type="journal article" date="2019" name="Genome Biol. Evol.">
        <title>The Rhododendron genome and chromosomal organization provide insight into shared whole-genome duplications across the heath family (Ericaceae).</title>
        <authorList>
            <person name="Soza V.L."/>
            <person name="Lindsley D."/>
            <person name="Waalkes A."/>
            <person name="Ramage E."/>
            <person name="Patwardhan R.P."/>
            <person name="Burton J.N."/>
            <person name="Adey A."/>
            <person name="Kumar A."/>
            <person name="Qiu R."/>
            <person name="Shendure J."/>
            <person name="Hall B."/>
        </authorList>
    </citation>
    <scope>NUCLEOTIDE SEQUENCE</scope>
    <source>
        <strain evidence="3">RSF 1966-606</strain>
    </source>
</reference>
<dbReference type="OrthoDB" id="1675825at2759"/>
<dbReference type="InterPro" id="IPR050796">
    <property type="entry name" value="SCF_F-box_component"/>
</dbReference>
<accession>A0A6A4KNG3</accession>
<comment type="caution">
    <text evidence="3">The sequence shown here is derived from an EMBL/GenBank/DDBJ whole genome shotgun (WGS) entry which is preliminary data.</text>
</comment>